<evidence type="ECO:0000313" key="6">
    <source>
        <dbReference type="Proteomes" id="UP000321034"/>
    </source>
</evidence>
<feature type="domain" description="SpaA-like prealbumin fold" evidence="3">
    <location>
        <begin position="1311"/>
        <end position="1397"/>
    </location>
</feature>
<evidence type="ECO:0000313" key="5">
    <source>
        <dbReference type="EMBL" id="TXK10197.1"/>
    </source>
</evidence>
<feature type="domain" description="SpaA-like prealbumin fold" evidence="3">
    <location>
        <begin position="534"/>
        <end position="645"/>
    </location>
</feature>
<dbReference type="Pfam" id="PF25564">
    <property type="entry name" value="DUF7933"/>
    <property type="match status" value="1"/>
</dbReference>
<dbReference type="NCBIfam" id="TIGR01167">
    <property type="entry name" value="LPXTG_anchor"/>
    <property type="match status" value="1"/>
</dbReference>
<dbReference type="EMBL" id="VRSV01000002">
    <property type="protein sequence ID" value="TXK10197.1"/>
    <property type="molecule type" value="Genomic_DNA"/>
</dbReference>
<reference evidence="5 6" key="1">
    <citation type="submission" date="2019-08" db="EMBL/GenBank/DDBJ databases">
        <authorList>
            <person name="Dong K."/>
        </authorList>
    </citation>
    <scope>NUCLEOTIDE SEQUENCE [LARGE SCALE GENOMIC DNA]</scope>
    <source>
        <strain evidence="5 6">JCM14558</strain>
    </source>
</reference>
<dbReference type="RefSeq" id="WP_147895391.1">
    <property type="nucleotide sequence ID" value="NZ_BAAANR010000001.1"/>
</dbReference>
<keyword evidence="2" id="KW-0812">Transmembrane</keyword>
<dbReference type="SUPFAM" id="SSF101898">
    <property type="entry name" value="NHL repeat"/>
    <property type="match status" value="1"/>
</dbReference>
<evidence type="ECO:0000259" key="4">
    <source>
        <dbReference type="Pfam" id="PF25564"/>
    </source>
</evidence>
<protein>
    <submittedName>
        <fullName evidence="5">LPXTG cell wall anchor domain-containing protein</fullName>
    </submittedName>
</protein>
<dbReference type="OrthoDB" id="134475at2"/>
<keyword evidence="6" id="KW-1185">Reference proteome</keyword>
<dbReference type="InterPro" id="IPR057693">
    <property type="entry name" value="DUF7933"/>
</dbReference>
<organism evidence="5 6">
    <name type="scientific">Microbacterium hatanonis</name>
    <dbReference type="NCBI Taxonomy" id="404366"/>
    <lineage>
        <taxon>Bacteria</taxon>
        <taxon>Bacillati</taxon>
        <taxon>Actinomycetota</taxon>
        <taxon>Actinomycetes</taxon>
        <taxon>Micrococcales</taxon>
        <taxon>Microbacteriaceae</taxon>
        <taxon>Microbacterium</taxon>
    </lineage>
</organism>
<feature type="domain" description="SpaA-like prealbumin fold" evidence="3">
    <location>
        <begin position="1211"/>
        <end position="1278"/>
    </location>
</feature>
<sequence>MSPHLEFRLPARALAAWRGVRTGVAAATVVALIVTLLATGGVAAAATSVAPAGSDTAIGSDGTPTMSEDPPIEVDAPSSEQDDVAEADAAPAAEPGLSGPASAPDASSSPASEPVRAARGPPEARATNDASVSILAAGVAEAPVSVWLEDFEAVSGTAAVPLATSLSNVYTADAFWLTTAQCNGVLAEYATTDASLASVCSASPQSSRNNIRRLADALGQMRLGVAGAASVDAATAAGSTASPNGGSQGNRALTEWTESQNGTAGQTLMLGRSSTAPALGISASASRYYVVRLDMGEASCTFGTRAQVTLGLAVGTGGTPSMTSRAFSPCTDAASRWYTSPALTGGWNLGGNGVAAGTFTSDTSLLLTPAQAAQLRPVVRNTNVTSGGNDLAVDNLRILDATPALDKAFAADTIVAGTPTTLTFTVTNTSELAAKTDWSFTDALPAGLVVAPTPTVGGTCTNVGGAAFTVQAAAGSSTITATGGDLAAGAVSCTITLNVVANTPGTYVNGAANVTTVLSPPDNATLIVEAPARITVQKNVVGRAVVGDQFRLALSSGATEIAAVSTLGSTTGVQTQRVGPVNVTRGATYTISETITSTASLNTYSTTYQCVRGTTTIATGTSVSGPITIPDEPGAEVVCTFTNTPQPASLYCDGTYFYAVRANGSIAQANSTSTAAPTQITGAVTGAVDVNALGVSGDGATAIAIDRGSNASTAAAVVNYTIVSGGLQAARTAFTTAQGAMLDRSGAALDGTIIAGAVDPLNGRFIVGKSATGSVRLWEYTPNSLANGSRFLYLGQVATGTTAGENGDLSFDAQGNLHIVQTAADSSNVGMFSVTREALAAASGGTIPSSATVRRALSGTDSGFALTAVNGMAFSSSGTVYLGGATVAYQFDPTTWVRVPGSPRATIGTTATGAGATDLAACSTPSTISLEKNVVGRVAGADQFRLAIAAGSPATESSVATTTGTATGVQSARIGPTPVQISTAVTISETMATGSSSPLTAYTSVYECWADGVRIFTGTEKSATITIPNRLSVGVACTFTNSPAPFATVRVTKIVEDWSGTNRTPTPGWTMTTTAAATTGSTVSILPSRNPAQQTGADGAATWQVLFGAASHRARVTVAETTQTGFRYQSLVCTVNGVAGATTVTTVGDQVRGALTVDVAPGSAVECVYTNRPVATLTLVKNVSYGSASPSAWQLSATRSLAAALPGPSGAGGSGTLNTVTVSADTPYRLAEAGGPATYLQIGAWVCTTATGTTVPVTAAGDVTLTRATAVTCTVTNATASVVLLKNVQSPQAGFQPSTWNLTATPAALAGLAPTTVAGADYATAGNPSSTFDVRPGHAYTLTEALAQTGTRLAYRQLRVEVRQPNGTWAPVTTASSGAASITAPAAGQTAVYRFVNAPVQPATLPLTGGTSTDAFLIGGSVVLVLALALAVWHGRRRTRGRAF</sequence>
<keyword evidence="2" id="KW-1133">Transmembrane helix</keyword>
<feature type="compositionally biased region" description="Low complexity" evidence="1">
    <location>
        <begin position="87"/>
        <end position="114"/>
    </location>
</feature>
<evidence type="ECO:0000259" key="3">
    <source>
        <dbReference type="Pfam" id="PF20674"/>
    </source>
</evidence>
<name>A0A5C8HW60_9MICO</name>
<comment type="caution">
    <text evidence="5">The sequence shown here is derived from an EMBL/GenBank/DDBJ whole genome shotgun (WGS) entry which is preliminary data.</text>
</comment>
<gene>
    <name evidence="5" type="ORF">FVP77_15200</name>
</gene>
<evidence type="ECO:0000256" key="1">
    <source>
        <dbReference type="SAM" id="MobiDB-lite"/>
    </source>
</evidence>
<feature type="transmembrane region" description="Helical" evidence="2">
    <location>
        <begin position="1415"/>
        <end position="1433"/>
    </location>
</feature>
<keyword evidence="2" id="KW-0472">Membrane</keyword>
<feature type="domain" description="SpaA-like prealbumin fold" evidence="3">
    <location>
        <begin position="927"/>
        <end position="1043"/>
    </location>
</feature>
<evidence type="ECO:0000256" key="2">
    <source>
        <dbReference type="SAM" id="Phobius"/>
    </source>
</evidence>
<dbReference type="InterPro" id="IPR048834">
    <property type="entry name" value="SpaA_pre-album"/>
</dbReference>
<dbReference type="Proteomes" id="UP000321034">
    <property type="component" value="Unassembled WGS sequence"/>
</dbReference>
<accession>A0A5C8HW60</accession>
<feature type="region of interest" description="Disordered" evidence="1">
    <location>
        <begin position="48"/>
        <end position="125"/>
    </location>
</feature>
<proteinExistence type="predicted"/>
<feature type="domain" description="DUF7933" evidence="4">
    <location>
        <begin position="403"/>
        <end position="527"/>
    </location>
</feature>
<dbReference type="Pfam" id="PF20674">
    <property type="entry name" value="SpaA_3"/>
    <property type="match status" value="4"/>
</dbReference>